<organism evidence="1 2">
    <name type="scientific">Vitis vinifera</name>
    <name type="common">Grape</name>
    <dbReference type="NCBI Taxonomy" id="29760"/>
    <lineage>
        <taxon>Eukaryota</taxon>
        <taxon>Viridiplantae</taxon>
        <taxon>Streptophyta</taxon>
        <taxon>Embryophyta</taxon>
        <taxon>Tracheophyta</taxon>
        <taxon>Spermatophyta</taxon>
        <taxon>Magnoliopsida</taxon>
        <taxon>eudicotyledons</taxon>
        <taxon>Gunneridae</taxon>
        <taxon>Pentapetalae</taxon>
        <taxon>rosids</taxon>
        <taxon>Vitales</taxon>
        <taxon>Vitaceae</taxon>
        <taxon>Viteae</taxon>
        <taxon>Vitis</taxon>
    </lineage>
</organism>
<sequence length="156" mass="17677">MFPTGTASWREGCGSTDWDGIVRSLAKAQHGQKSRCHRCSISCQELPPPQYFPKESSIKPMDSFLPSDAIPMIDISLLSSSSLSSKGDDELQKLKLALTSWCCFEKFMSHVSTYSLLHGGRPKRLCYPQAHMSRVYRIMPKEHISGQRLDDLFFHH</sequence>
<protein>
    <submittedName>
        <fullName evidence="1">Uncharacterized protein</fullName>
    </submittedName>
</protein>
<reference evidence="1 2" key="1">
    <citation type="journal article" date="2018" name="PLoS Genet.">
        <title>Population sequencing reveals clonal diversity and ancestral inbreeding in the grapevine cultivar Chardonnay.</title>
        <authorList>
            <person name="Roach M.J."/>
            <person name="Johnson D.L."/>
            <person name="Bohlmann J."/>
            <person name="van Vuuren H.J."/>
            <person name="Jones S.J."/>
            <person name="Pretorius I.S."/>
            <person name="Schmidt S.A."/>
            <person name="Borneman A.R."/>
        </authorList>
    </citation>
    <scope>NUCLEOTIDE SEQUENCE [LARGE SCALE GENOMIC DNA]</scope>
    <source>
        <strain evidence="2">cv. Chardonnay</strain>
        <tissue evidence="1">Leaf</tissue>
    </source>
</reference>
<name>A0A438J832_VITVI</name>
<evidence type="ECO:0000313" key="2">
    <source>
        <dbReference type="Proteomes" id="UP000288805"/>
    </source>
</evidence>
<evidence type="ECO:0000313" key="1">
    <source>
        <dbReference type="EMBL" id="RVX05110.1"/>
    </source>
</evidence>
<proteinExistence type="predicted"/>
<gene>
    <name evidence="1" type="ORF">CK203_020078</name>
</gene>
<dbReference type="Proteomes" id="UP000288805">
    <property type="component" value="Unassembled WGS sequence"/>
</dbReference>
<comment type="caution">
    <text evidence="1">The sequence shown here is derived from an EMBL/GenBank/DDBJ whole genome shotgun (WGS) entry which is preliminary data.</text>
</comment>
<accession>A0A438J832</accession>
<dbReference type="EMBL" id="QGNW01000057">
    <property type="protein sequence ID" value="RVX05110.1"/>
    <property type="molecule type" value="Genomic_DNA"/>
</dbReference>
<dbReference type="AlphaFoldDB" id="A0A438J832"/>